<dbReference type="GO" id="GO:0052621">
    <property type="term" value="F:diguanylate cyclase activity"/>
    <property type="evidence" value="ECO:0007669"/>
    <property type="project" value="UniProtKB-EC"/>
</dbReference>
<organism evidence="3 4">
    <name type="scientific">Raoultibacter massiliensis</name>
    <dbReference type="NCBI Taxonomy" id="1852371"/>
    <lineage>
        <taxon>Bacteria</taxon>
        <taxon>Bacillati</taxon>
        <taxon>Actinomycetota</taxon>
        <taxon>Coriobacteriia</taxon>
        <taxon>Eggerthellales</taxon>
        <taxon>Eggerthellaceae</taxon>
        <taxon>Raoultibacter</taxon>
    </lineage>
</organism>
<dbReference type="Pfam" id="PF00990">
    <property type="entry name" value="GGDEF"/>
    <property type="match status" value="1"/>
</dbReference>
<dbReference type="SMART" id="SM00086">
    <property type="entry name" value="PAC"/>
    <property type="match status" value="2"/>
</dbReference>
<comment type="caution">
    <text evidence="3">The sequence shown here is derived from an EMBL/GenBank/DDBJ whole genome shotgun (WGS) entry which is preliminary data.</text>
</comment>
<dbReference type="Proteomes" id="UP001487305">
    <property type="component" value="Unassembled WGS sequence"/>
</dbReference>
<dbReference type="Gene3D" id="3.30.450.20">
    <property type="entry name" value="PAS domain"/>
    <property type="match status" value="2"/>
</dbReference>
<dbReference type="NCBIfam" id="TIGR00229">
    <property type="entry name" value="sensory_box"/>
    <property type="match status" value="2"/>
</dbReference>
<dbReference type="InterPro" id="IPR013655">
    <property type="entry name" value="PAS_fold_3"/>
</dbReference>
<dbReference type="SUPFAM" id="SSF55785">
    <property type="entry name" value="PYP-like sensor domain (PAS domain)"/>
    <property type="match status" value="2"/>
</dbReference>
<dbReference type="InterPro" id="IPR000014">
    <property type="entry name" value="PAS"/>
</dbReference>
<evidence type="ECO:0000313" key="4">
    <source>
        <dbReference type="Proteomes" id="UP001487305"/>
    </source>
</evidence>
<keyword evidence="3" id="KW-0808">Transferase</keyword>
<dbReference type="InterPro" id="IPR029787">
    <property type="entry name" value="Nucleotide_cyclase"/>
</dbReference>
<evidence type="ECO:0000313" key="3">
    <source>
        <dbReference type="EMBL" id="MEQ3362846.1"/>
    </source>
</evidence>
<dbReference type="PANTHER" id="PTHR44757">
    <property type="entry name" value="DIGUANYLATE CYCLASE DGCP"/>
    <property type="match status" value="1"/>
</dbReference>
<dbReference type="PROSITE" id="PS50113">
    <property type="entry name" value="PAC"/>
    <property type="match status" value="1"/>
</dbReference>
<evidence type="ECO:0000259" key="1">
    <source>
        <dbReference type="PROSITE" id="PS50113"/>
    </source>
</evidence>
<dbReference type="InterPro" id="IPR035965">
    <property type="entry name" value="PAS-like_dom_sf"/>
</dbReference>
<dbReference type="InterPro" id="IPR001610">
    <property type="entry name" value="PAC"/>
</dbReference>
<reference evidence="3 4" key="1">
    <citation type="submission" date="2024-04" db="EMBL/GenBank/DDBJ databases">
        <title>Human intestinal bacterial collection.</title>
        <authorList>
            <person name="Pauvert C."/>
            <person name="Hitch T.C.A."/>
            <person name="Clavel T."/>
        </authorList>
    </citation>
    <scope>NUCLEOTIDE SEQUENCE [LARGE SCALE GENOMIC DNA]</scope>
    <source>
        <strain evidence="3 4">CLA-KB-H42</strain>
    </source>
</reference>
<dbReference type="InterPro" id="IPR000160">
    <property type="entry name" value="GGDEF_dom"/>
</dbReference>
<dbReference type="CDD" id="cd01949">
    <property type="entry name" value="GGDEF"/>
    <property type="match status" value="1"/>
</dbReference>
<dbReference type="EC" id="2.7.7.65" evidence="3"/>
<name>A0ABV1JCN7_9ACTN</name>
<dbReference type="PANTHER" id="PTHR44757:SF2">
    <property type="entry name" value="BIOFILM ARCHITECTURE MAINTENANCE PROTEIN MBAA"/>
    <property type="match status" value="1"/>
</dbReference>
<dbReference type="InterPro" id="IPR052155">
    <property type="entry name" value="Biofilm_reg_signaling"/>
</dbReference>
<dbReference type="InterPro" id="IPR043128">
    <property type="entry name" value="Rev_trsase/Diguanyl_cyclase"/>
</dbReference>
<proteinExistence type="predicted"/>
<dbReference type="Gene3D" id="3.30.70.270">
    <property type="match status" value="1"/>
</dbReference>
<dbReference type="InterPro" id="IPR000700">
    <property type="entry name" value="PAS-assoc_C"/>
</dbReference>
<sequence>MATDDEFELLNRLVEAKDRELESVFDLVADGIGKFACNDEFSILYYNWGLADLVGADRGLVESQGFDSSLYIYEEDYPKLQAAIAQAIERNEPFSVTYRLKHTDGRLIWVKTNGLLIDELYQDTYPIMYLFYTDITDIVETSERLSIELKRHEALMALTGEMFVEYDYVDDELLLLGEFPSYYDGDSRIEHYSDFLFDPADDADSTVFRELYRLFREGGDDFSVERRLPRKDGSMAWFSIGGKRILAGDGSPRKVLCRITDIDERKKREEALEKSARTDDLTGVYNQGAVYALVTDRQKSIQKDEISVFMMLDFDHFKEINDTFGHPLGDRVLSEGMAVVRSVLRDDDIVGRLGGDEFCLYMRNLSSTEEAEAIASRICRAVTAMDGMAEVGVTCSIGMSSSVGGDKTYDELYAEADRALYSVKEAGRNGFGFSVSEG</sequence>
<dbReference type="Pfam" id="PF08447">
    <property type="entry name" value="PAS_3"/>
    <property type="match status" value="1"/>
</dbReference>
<feature type="domain" description="PAC" evidence="1">
    <location>
        <begin position="222"/>
        <end position="274"/>
    </location>
</feature>
<dbReference type="SMART" id="SM00267">
    <property type="entry name" value="GGDEF"/>
    <property type="match status" value="1"/>
</dbReference>
<dbReference type="RefSeq" id="WP_102375087.1">
    <property type="nucleotide sequence ID" value="NZ_JBBNOP010000005.1"/>
</dbReference>
<keyword evidence="3" id="KW-0548">Nucleotidyltransferase</keyword>
<dbReference type="NCBIfam" id="TIGR00254">
    <property type="entry name" value="GGDEF"/>
    <property type="match status" value="1"/>
</dbReference>
<evidence type="ECO:0000259" key="2">
    <source>
        <dbReference type="PROSITE" id="PS50887"/>
    </source>
</evidence>
<dbReference type="PROSITE" id="PS50887">
    <property type="entry name" value="GGDEF"/>
    <property type="match status" value="1"/>
</dbReference>
<protein>
    <submittedName>
        <fullName evidence="3">Diguanylate cyclase</fullName>
        <ecNumber evidence="3">2.7.7.65</ecNumber>
    </submittedName>
</protein>
<gene>
    <name evidence="3" type="ORF">AAA083_07645</name>
</gene>
<keyword evidence="4" id="KW-1185">Reference proteome</keyword>
<dbReference type="SUPFAM" id="SSF55073">
    <property type="entry name" value="Nucleotide cyclase"/>
    <property type="match status" value="1"/>
</dbReference>
<dbReference type="EMBL" id="JBBNOP010000005">
    <property type="protein sequence ID" value="MEQ3362846.1"/>
    <property type="molecule type" value="Genomic_DNA"/>
</dbReference>
<feature type="domain" description="GGDEF" evidence="2">
    <location>
        <begin position="305"/>
        <end position="436"/>
    </location>
</feature>
<accession>A0ABV1JCN7</accession>
<dbReference type="CDD" id="cd00130">
    <property type="entry name" value="PAS"/>
    <property type="match status" value="2"/>
</dbReference>